<evidence type="ECO:0000256" key="1">
    <source>
        <dbReference type="SAM" id="Coils"/>
    </source>
</evidence>
<organism evidence="3 4">
    <name type="scientific">Theileria annulata</name>
    <dbReference type="NCBI Taxonomy" id="5874"/>
    <lineage>
        <taxon>Eukaryota</taxon>
        <taxon>Sar</taxon>
        <taxon>Alveolata</taxon>
        <taxon>Apicomplexa</taxon>
        <taxon>Aconoidasida</taxon>
        <taxon>Piroplasmida</taxon>
        <taxon>Theileriidae</taxon>
        <taxon>Theileria</taxon>
    </lineage>
</organism>
<gene>
    <name evidence="3" type="ORF">TA15535</name>
</gene>
<dbReference type="InParanoid" id="Q4UFJ6"/>
<keyword evidence="1" id="KW-0175">Coiled coil</keyword>
<name>Q4UFJ6_THEAN</name>
<dbReference type="eggNOG" id="ENOG502QXNU">
    <property type="taxonomic scope" value="Eukaryota"/>
</dbReference>
<dbReference type="KEGG" id="tan:TA15535"/>
<feature type="compositionally biased region" description="Polar residues" evidence="2">
    <location>
        <begin position="176"/>
        <end position="185"/>
    </location>
</feature>
<evidence type="ECO:0000313" key="4">
    <source>
        <dbReference type="Proteomes" id="UP000001950"/>
    </source>
</evidence>
<evidence type="ECO:0000313" key="3">
    <source>
        <dbReference type="EMBL" id="CAI74120.1"/>
    </source>
</evidence>
<dbReference type="VEuPathDB" id="PiroplasmaDB:TA15535"/>
<dbReference type="RefSeq" id="XP_951852.1">
    <property type="nucleotide sequence ID" value="XM_946759.1"/>
</dbReference>
<feature type="coiled-coil region" evidence="1">
    <location>
        <begin position="406"/>
        <end position="440"/>
    </location>
</feature>
<proteinExistence type="predicted"/>
<evidence type="ECO:0000256" key="2">
    <source>
        <dbReference type="SAM" id="MobiDB-lite"/>
    </source>
</evidence>
<accession>Q4UFJ6</accession>
<reference evidence="3 4" key="1">
    <citation type="journal article" date="2005" name="Science">
        <title>Genome of the host-cell transforming parasite Theileria annulata compared with T. parva.</title>
        <authorList>
            <person name="Pain A."/>
            <person name="Renauld H."/>
            <person name="Berriman M."/>
            <person name="Murphy L."/>
            <person name="Yeats C.A."/>
            <person name="Weir W."/>
            <person name="Kerhornou A."/>
            <person name="Aslett M."/>
            <person name="Bishop R."/>
            <person name="Bouchier C."/>
            <person name="Cochet M."/>
            <person name="Coulson R.M.R."/>
            <person name="Cronin A."/>
            <person name="de Villiers E.P."/>
            <person name="Fraser A."/>
            <person name="Fosker N."/>
            <person name="Gardner M."/>
            <person name="Goble A."/>
            <person name="Griffiths-Jones S."/>
            <person name="Harris D.E."/>
            <person name="Katzer F."/>
            <person name="Larke N."/>
            <person name="Lord A."/>
            <person name="Maser P."/>
            <person name="McKellar S."/>
            <person name="Mooney P."/>
            <person name="Morton F."/>
            <person name="Nene V."/>
            <person name="O'Neil S."/>
            <person name="Price C."/>
            <person name="Quail M.A."/>
            <person name="Rabbinowitsch E."/>
            <person name="Rawlings N.D."/>
            <person name="Rutter S."/>
            <person name="Saunders D."/>
            <person name="Seeger K."/>
            <person name="Shah T."/>
            <person name="Squares R."/>
            <person name="Squares S."/>
            <person name="Tivey A."/>
            <person name="Walker A.R."/>
            <person name="Woodward J."/>
            <person name="Dobbelaere D.A.E."/>
            <person name="Langsley G."/>
            <person name="Rajandream M.A."/>
            <person name="McKeever D."/>
            <person name="Shiels B."/>
            <person name="Tait A."/>
            <person name="Barrell B.G."/>
            <person name="Hall N."/>
        </authorList>
    </citation>
    <scope>NUCLEOTIDE SEQUENCE [LARGE SCALE GENOMIC DNA]</scope>
    <source>
        <strain evidence="4">Ankara</strain>
    </source>
</reference>
<dbReference type="EMBL" id="CR940348">
    <property type="protein sequence ID" value="CAI74120.1"/>
    <property type="molecule type" value="Genomic_DNA"/>
</dbReference>
<feature type="region of interest" description="Disordered" evidence="2">
    <location>
        <begin position="165"/>
        <end position="185"/>
    </location>
</feature>
<dbReference type="AlphaFoldDB" id="Q4UFJ6"/>
<dbReference type="GeneID" id="3861629"/>
<dbReference type="OrthoDB" id="364495at2759"/>
<dbReference type="Proteomes" id="UP000001950">
    <property type="component" value="Chromosome 2"/>
</dbReference>
<sequence>MAEVLVNTVGYDDSDLSDYENNFNINNNLIYQNFKSNYKFNYNQKSPRFGIDNINTNNKVNSINNEEEFGNGNVLEFGKKLERISYRNSLDTIDSINNNENVFKWWCDENDYSDDFSDDSFFSPVTVSSNTATPGKGTNTLTTTNTKDTNIIGANTVTEENNTTNFAAPKVGTGTLGNPATNSTEDITVGASTVTEDNSGWKSWTNGTNQLQELKSKILNKLLNNIKPVTVSGAQGKGADSTAMECTMGKGANSMVTECTTTVGASTVMEELKYYKNMNKILIEKLIYIINNNNKLEYNINNNYVTLIQNHLIKTQSFLNSITGTTNNLTTTEGTSTVGPSSVTEENSTTKIAAPNLHTGPEGTGFETQSITTTTEVTNTNTTLNEDTNTVTTTEEGAIVGASTVTGDTVMKIKELELNNKELEEKIKIIEESKNNLEEDFKKTLTYMKLMKDRLKLFKQNNTQITTTNSTNNFTTSTNNFTTNTLNTHNSLNTLNTLNTTTNMNNMNKRNKLRRNNSSVRFKEMSELYVVPRSLSETKPIINNNKFNFFKNLFK</sequence>
<protein>
    <submittedName>
        <fullName evidence="3">Uncharacterized protein</fullName>
    </submittedName>
</protein>
<dbReference type="OMA" id="FKWWCDE"/>
<keyword evidence="4" id="KW-1185">Reference proteome</keyword>